<feature type="domain" description="ABC transporter" evidence="8">
    <location>
        <begin position="8"/>
        <end position="249"/>
    </location>
</feature>
<comment type="similarity">
    <text evidence="2">Belongs to the ABC transporter superfamily.</text>
</comment>
<name>A0A370GAV5_GLULI</name>
<dbReference type="InterPro" id="IPR027417">
    <property type="entry name" value="P-loop_NTPase"/>
</dbReference>
<dbReference type="Pfam" id="PF00005">
    <property type="entry name" value="ABC_tran"/>
    <property type="match status" value="1"/>
</dbReference>
<dbReference type="OrthoDB" id="9802264at2"/>
<dbReference type="PIRSF" id="PIRSF039085">
    <property type="entry name" value="ABC_ATPase_HisP"/>
    <property type="match status" value="1"/>
</dbReference>
<dbReference type="Gene3D" id="3.40.50.300">
    <property type="entry name" value="P-loop containing nucleotide triphosphate hydrolases"/>
    <property type="match status" value="1"/>
</dbReference>
<evidence type="ECO:0000256" key="6">
    <source>
        <dbReference type="ARBA" id="ARBA00022840"/>
    </source>
</evidence>
<keyword evidence="7" id="KW-0472">Membrane</keyword>
<sequence>MAREPLMIDIVNVSKRFGRRDVLRDISLGVPKGKVLALIGPSGSGKSTLLRCVNLLETPDSGSITIDGSTMRFGATASRHRAKAMAAFRAEAGMVFQSFNLFPHMTVLENVMSGPRFVRGQSRDEAERIARPLLERMGMDSFSDAMPERLSGGQKQRVAIARSLAMEPKVMLFDEATSALDPQRVAEILSVMRDLAQAGMTQIVVTHEMSYARDVADTVVFMADGSIVESGPARQVIEDPREERTREFLKHFHMGKA</sequence>
<comment type="caution">
    <text evidence="9">The sequence shown here is derived from an EMBL/GenBank/DDBJ whole genome shotgun (WGS) entry which is preliminary data.</text>
</comment>
<evidence type="ECO:0000313" key="10">
    <source>
        <dbReference type="Proteomes" id="UP000254958"/>
    </source>
</evidence>
<keyword evidence="5" id="KW-0547">Nucleotide-binding</keyword>
<dbReference type="PANTHER" id="PTHR43166">
    <property type="entry name" value="AMINO ACID IMPORT ATP-BINDING PROTEIN"/>
    <property type="match status" value="1"/>
</dbReference>
<dbReference type="GO" id="GO:0016887">
    <property type="term" value="F:ATP hydrolysis activity"/>
    <property type="evidence" value="ECO:0007669"/>
    <property type="project" value="InterPro"/>
</dbReference>
<dbReference type="PANTHER" id="PTHR43166:SF35">
    <property type="entry name" value="L-CYSTINE IMPORT ATP-BINDING PROTEIN TCYN"/>
    <property type="match status" value="1"/>
</dbReference>
<dbReference type="InterPro" id="IPR003593">
    <property type="entry name" value="AAA+_ATPase"/>
</dbReference>
<reference evidence="9 10" key="1">
    <citation type="submission" date="2018-07" db="EMBL/GenBank/DDBJ databases">
        <title>Genomic Encyclopedia of Type Strains, Phase IV (KMG-IV): sequencing the most valuable type-strain genomes for metagenomic binning, comparative biology and taxonomic classification.</title>
        <authorList>
            <person name="Goeker M."/>
        </authorList>
    </citation>
    <scope>NUCLEOTIDE SEQUENCE [LARGE SCALE GENOMIC DNA]</scope>
    <source>
        <strain evidence="9 10">DSM 5603</strain>
    </source>
</reference>
<keyword evidence="10" id="KW-1185">Reference proteome</keyword>
<dbReference type="PROSITE" id="PS00211">
    <property type="entry name" value="ABC_TRANSPORTER_1"/>
    <property type="match status" value="1"/>
</dbReference>
<dbReference type="PROSITE" id="PS50893">
    <property type="entry name" value="ABC_TRANSPORTER_2"/>
    <property type="match status" value="1"/>
</dbReference>
<dbReference type="Proteomes" id="UP000254958">
    <property type="component" value="Unassembled WGS sequence"/>
</dbReference>
<evidence type="ECO:0000256" key="3">
    <source>
        <dbReference type="ARBA" id="ARBA00022448"/>
    </source>
</evidence>
<dbReference type="GO" id="GO:0005886">
    <property type="term" value="C:plasma membrane"/>
    <property type="evidence" value="ECO:0007669"/>
    <property type="project" value="UniProtKB-SubCell"/>
</dbReference>
<dbReference type="AlphaFoldDB" id="A0A370GAV5"/>
<dbReference type="InterPro" id="IPR017871">
    <property type="entry name" value="ABC_transporter-like_CS"/>
</dbReference>
<accession>A0A370GAV5</accession>
<evidence type="ECO:0000256" key="5">
    <source>
        <dbReference type="ARBA" id="ARBA00022741"/>
    </source>
</evidence>
<organism evidence="9 10">
    <name type="scientific">Gluconacetobacter liquefaciens</name>
    <name type="common">Acetobacter liquefaciens</name>
    <dbReference type="NCBI Taxonomy" id="89584"/>
    <lineage>
        <taxon>Bacteria</taxon>
        <taxon>Pseudomonadati</taxon>
        <taxon>Pseudomonadota</taxon>
        <taxon>Alphaproteobacteria</taxon>
        <taxon>Acetobacterales</taxon>
        <taxon>Acetobacteraceae</taxon>
        <taxon>Gluconacetobacter</taxon>
    </lineage>
</organism>
<evidence type="ECO:0000256" key="7">
    <source>
        <dbReference type="ARBA" id="ARBA00023136"/>
    </source>
</evidence>
<evidence type="ECO:0000256" key="2">
    <source>
        <dbReference type="ARBA" id="ARBA00005417"/>
    </source>
</evidence>
<keyword evidence="6 9" id="KW-0067">ATP-binding</keyword>
<protein>
    <submittedName>
        <fullName evidence="9">Amino acid ABC transporter ATP-binding protein (PAAT family)</fullName>
    </submittedName>
</protein>
<dbReference type="GO" id="GO:0005524">
    <property type="term" value="F:ATP binding"/>
    <property type="evidence" value="ECO:0007669"/>
    <property type="project" value="UniProtKB-KW"/>
</dbReference>
<evidence type="ECO:0000313" key="9">
    <source>
        <dbReference type="EMBL" id="RDI40851.1"/>
    </source>
</evidence>
<dbReference type="InterPro" id="IPR003439">
    <property type="entry name" value="ABC_transporter-like_ATP-bd"/>
</dbReference>
<dbReference type="CDD" id="cd03262">
    <property type="entry name" value="ABC_HisP_GlnQ"/>
    <property type="match status" value="1"/>
</dbReference>
<proteinExistence type="inferred from homology"/>
<dbReference type="SUPFAM" id="SSF52540">
    <property type="entry name" value="P-loop containing nucleoside triphosphate hydrolases"/>
    <property type="match status" value="1"/>
</dbReference>
<dbReference type="EMBL" id="QQAW01000001">
    <property type="protein sequence ID" value="RDI40851.1"/>
    <property type="molecule type" value="Genomic_DNA"/>
</dbReference>
<evidence type="ECO:0000256" key="4">
    <source>
        <dbReference type="ARBA" id="ARBA00022475"/>
    </source>
</evidence>
<dbReference type="InterPro" id="IPR030679">
    <property type="entry name" value="ABC_ATPase_HisP-typ"/>
</dbReference>
<comment type="subcellular location">
    <subcellularLocation>
        <location evidence="1">Cell membrane</location>
        <topology evidence="1">Peripheral membrane protein</topology>
    </subcellularLocation>
</comment>
<dbReference type="InterPro" id="IPR050086">
    <property type="entry name" value="MetN_ABC_transporter-like"/>
</dbReference>
<evidence type="ECO:0000259" key="8">
    <source>
        <dbReference type="PROSITE" id="PS50893"/>
    </source>
</evidence>
<dbReference type="GO" id="GO:0015424">
    <property type="term" value="F:ABC-type amino acid transporter activity"/>
    <property type="evidence" value="ECO:0007669"/>
    <property type="project" value="InterPro"/>
</dbReference>
<evidence type="ECO:0000256" key="1">
    <source>
        <dbReference type="ARBA" id="ARBA00004202"/>
    </source>
</evidence>
<gene>
    <name evidence="9" type="ORF">C7453_101650</name>
</gene>
<dbReference type="SMART" id="SM00382">
    <property type="entry name" value="AAA"/>
    <property type="match status" value="1"/>
</dbReference>
<keyword evidence="4" id="KW-1003">Cell membrane</keyword>
<keyword evidence="3" id="KW-0813">Transport</keyword>